<keyword evidence="3" id="KW-1185">Reference proteome</keyword>
<dbReference type="PROSITE" id="PS50181">
    <property type="entry name" value="FBOX"/>
    <property type="match status" value="1"/>
</dbReference>
<sequence length="481" mass="55625">MHTQEQELTTLAMEPEHQATSGLDSCPAEILYLVVQLLSSAELQALCLVNKRFRIIAEPFLYTQIQWTWTDSQNPRIAQFLRTIVHRPELAGFVQVMVLNGGCFDPIGWDYKKKCPKLPVTEVVLDELVKCIERIRIPYAEQWIQELRAGTMDAFVTLLLSQLPSLRRLYLDKNFARESRLMGMLLRSALCEESQNSHLPSFTHLQDVSVVHPGLGLHIRRFTDVRTAADVLPLFYLPSVERITTLIDNPAATFMWPGKYPPNPPKLASLDLTMLREGPLGQVLSVTRGLRKLQWDWYYREDLRDHSVTDIINLDQIAADLSHVQETLTDLTITAYTDLAEAAPEYPEVRLRGSFKTFSGLHMLKNLEVPIPFLLGFSPSEPNVVGLEEALPNNIEWLTLTDDLCLQREWEWEWEFEVEYLLRAVRSWLQDWKRFTPRLRGVRLLSRMRHEVQYWDHGLIEDLRDIGAQTGIQIQIIEEEL</sequence>
<dbReference type="SUPFAM" id="SSF81383">
    <property type="entry name" value="F-box domain"/>
    <property type="match status" value="1"/>
</dbReference>
<dbReference type="AlphaFoldDB" id="A0A8H4M653"/>
<name>A0A8H4M653_9EURO</name>
<evidence type="ECO:0000313" key="2">
    <source>
        <dbReference type="EMBL" id="KAF4236846.1"/>
    </source>
</evidence>
<dbReference type="Proteomes" id="UP000653565">
    <property type="component" value="Unassembled WGS sequence"/>
</dbReference>
<reference evidence="2" key="2">
    <citation type="submission" date="2020-04" db="EMBL/GenBank/DDBJ databases">
        <authorList>
            <person name="Santos R.A.C."/>
            <person name="Steenwyk J.L."/>
            <person name="Rivero-Menendez O."/>
            <person name="Mead M.E."/>
            <person name="Silva L.P."/>
            <person name="Bastos R.W."/>
            <person name="Alastruey-Izquierdo A."/>
            <person name="Goldman G.H."/>
            <person name="Rokas A."/>
        </authorList>
    </citation>
    <scope>NUCLEOTIDE SEQUENCE</scope>
    <source>
        <strain evidence="2">CNM-CM6805</strain>
    </source>
</reference>
<reference evidence="2" key="1">
    <citation type="journal article" date="2020" name="bioRxiv">
        <title>Genomic and phenotypic heterogeneity of clinical isolates of the human pathogens Aspergillus fumigatus, Aspergillus lentulus and Aspergillus fumigatiaffinis.</title>
        <authorList>
            <person name="dos Santos R.A.C."/>
            <person name="Steenwyk J.L."/>
            <person name="Rivero-Menendez O."/>
            <person name="Mead M.E."/>
            <person name="Silva L.P."/>
            <person name="Bastos R.W."/>
            <person name="Alastruey-Izquierdo A."/>
            <person name="Goldman G.H."/>
            <person name="Rokas A."/>
        </authorList>
    </citation>
    <scope>NUCLEOTIDE SEQUENCE</scope>
    <source>
        <strain evidence="2">CNM-CM6805</strain>
    </source>
</reference>
<proteinExistence type="predicted"/>
<gene>
    <name evidence="2" type="ORF">CNMCM6805_007241</name>
</gene>
<dbReference type="OrthoDB" id="4191831at2759"/>
<organism evidence="2 3">
    <name type="scientific">Aspergillus fumigatiaffinis</name>
    <dbReference type="NCBI Taxonomy" id="340414"/>
    <lineage>
        <taxon>Eukaryota</taxon>
        <taxon>Fungi</taxon>
        <taxon>Dikarya</taxon>
        <taxon>Ascomycota</taxon>
        <taxon>Pezizomycotina</taxon>
        <taxon>Eurotiomycetes</taxon>
        <taxon>Eurotiomycetidae</taxon>
        <taxon>Eurotiales</taxon>
        <taxon>Aspergillaceae</taxon>
        <taxon>Aspergillus</taxon>
        <taxon>Aspergillus subgen. Fumigati</taxon>
    </lineage>
</organism>
<dbReference type="InterPro" id="IPR001810">
    <property type="entry name" value="F-box_dom"/>
</dbReference>
<evidence type="ECO:0000313" key="3">
    <source>
        <dbReference type="Proteomes" id="UP000653565"/>
    </source>
</evidence>
<protein>
    <recommendedName>
        <fullName evidence="1">F-box domain-containing protein</fullName>
    </recommendedName>
</protein>
<accession>A0A8H4M653</accession>
<dbReference type="EMBL" id="JAAAPX010000049">
    <property type="protein sequence ID" value="KAF4236846.1"/>
    <property type="molecule type" value="Genomic_DNA"/>
</dbReference>
<feature type="domain" description="F-box" evidence="1">
    <location>
        <begin position="20"/>
        <end position="65"/>
    </location>
</feature>
<comment type="caution">
    <text evidence="2">The sequence shown here is derived from an EMBL/GenBank/DDBJ whole genome shotgun (WGS) entry which is preliminary data.</text>
</comment>
<dbReference type="InterPro" id="IPR036047">
    <property type="entry name" value="F-box-like_dom_sf"/>
</dbReference>
<evidence type="ECO:0000259" key="1">
    <source>
        <dbReference type="PROSITE" id="PS50181"/>
    </source>
</evidence>